<feature type="domain" description="Alkaline phosphatase-like protein PglZ second" evidence="1">
    <location>
        <begin position="180"/>
        <end position="319"/>
    </location>
</feature>
<dbReference type="AlphaFoldDB" id="T0AWN2"/>
<dbReference type="Pfam" id="PF08665">
    <property type="entry name" value="PglZ"/>
    <property type="match status" value="1"/>
</dbReference>
<dbReference type="InterPro" id="IPR058880">
    <property type="entry name" value="PglZ_N"/>
</dbReference>
<dbReference type="InterPro" id="IPR058882">
    <property type="entry name" value="PglZ_C"/>
</dbReference>
<proteinExistence type="predicted"/>
<evidence type="ECO:0000259" key="1">
    <source>
        <dbReference type="Pfam" id="PF25861"/>
    </source>
</evidence>
<dbReference type="InterPro" id="IPR047992">
    <property type="entry name" value="BREX_PglZ"/>
</dbReference>
<gene>
    <name evidence="4" type="ORF">M622_17430</name>
</gene>
<protein>
    <submittedName>
        <fullName evidence="4">Uncharacterized protein</fullName>
    </submittedName>
</protein>
<evidence type="ECO:0000259" key="2">
    <source>
        <dbReference type="Pfam" id="PF25862"/>
    </source>
</evidence>
<dbReference type="InterPro" id="IPR058881">
    <property type="entry name" value="PglZ_2nd"/>
</dbReference>
<reference evidence="4 5" key="1">
    <citation type="submission" date="2013-06" db="EMBL/GenBank/DDBJ databases">
        <title>Draft genome sequence of Thauera terpenica.</title>
        <authorList>
            <person name="Liu B."/>
            <person name="Frostegard A.H."/>
            <person name="Shapleigh J.P."/>
        </authorList>
    </citation>
    <scope>NUCLEOTIDE SEQUENCE [LARGE SCALE GENOMIC DNA]</scope>
    <source>
        <strain evidence="4 5">58Eu</strain>
    </source>
</reference>
<dbReference type="Pfam" id="PF25862">
    <property type="entry name" value="PglZ_1st"/>
    <property type="match status" value="1"/>
</dbReference>
<evidence type="ECO:0000313" key="4">
    <source>
        <dbReference type="EMBL" id="EPZ14963.1"/>
    </source>
</evidence>
<dbReference type="NCBIfam" id="NF033446">
    <property type="entry name" value="BREX_PglZ_2"/>
    <property type="match status" value="1"/>
</dbReference>
<dbReference type="Pfam" id="PF25863">
    <property type="entry name" value="PglZ_C"/>
    <property type="match status" value="1"/>
</dbReference>
<dbReference type="eggNOG" id="COG1524">
    <property type="taxonomic scope" value="Bacteria"/>
</dbReference>
<dbReference type="OrthoDB" id="6725302at2"/>
<dbReference type="Pfam" id="PF25861">
    <property type="entry name" value="PglZ_2nd"/>
    <property type="match status" value="1"/>
</dbReference>
<dbReference type="InterPro" id="IPR017850">
    <property type="entry name" value="Alkaline_phosphatase_core_sf"/>
</dbReference>
<evidence type="ECO:0000313" key="5">
    <source>
        <dbReference type="Proteomes" id="UP000015455"/>
    </source>
</evidence>
<accession>T0AWN2</accession>
<dbReference type="EMBL" id="ATJV01000066">
    <property type="protein sequence ID" value="EPZ14963.1"/>
    <property type="molecule type" value="Genomic_DNA"/>
</dbReference>
<dbReference type="STRING" id="1348657.M622_17430"/>
<feature type="domain" description="Alkaline phosphatase-like protein PglZ C-terminal" evidence="3">
    <location>
        <begin position="819"/>
        <end position="920"/>
    </location>
</feature>
<dbReference type="SUPFAM" id="SSF53649">
    <property type="entry name" value="Alkaline phosphatase-like"/>
    <property type="match status" value="1"/>
</dbReference>
<keyword evidence="5" id="KW-1185">Reference proteome</keyword>
<name>T0AWN2_9RHOO</name>
<sequence>MNMAIATGVSTTQVVAQLDTIISRDANARAVAVRSVARQAWPARIIARGRPFDVHWCESLLGLREALLALEPQTGRRGGQDDAGLVLLTPFATHELPDDVAARLFKSRVWQPEGWQIVREMFDAKEVDARLARYGWMPQLLIDAAASGAFDPVATGFLDLDTAWRVILQRCLGLESERSDAQALLAWTQQADAAARLDALPAVAQTDVCAWLQDAAGAVGRLILATRRSGRLADALPLGLVCSVVFAADALGQSELGHAAVRLERHVDDLHIGVVEGRAWAKAATALVRRDGAAAWQGALDRADTLLEELRAGAFAWLSDTLYASLDQRMSRFGSAVGQFVARLSGAQAGDALDGVVREVLQRVTELRQHVLVGRFTQRLEQVEMACRLVKWLARPMPDFDSVAAAIEWQADQGAFVDWARFRLRGGDDLVPVSDAYAALRAAVAARRAPLVKGFAGMLAQGGGNDWTPSPRIVPVETALANLVAPLAASHPVLLLVMDGLSVSIFRELFAELAALSWSEWVRSDLGHALAGVAAFPTVTEVSRASLLAGTVSTGGSGQEKSAFAAHPALLVHSTASQPPRLFHKGELAEDSSLSSQVRAAIADGRQKVVGVVYNAVDDHLAGPDQLHQAWRLEGLRLLMPLLREARDARRVVIVTADHGHLLDDGTRQCSGGERDRCRDGNKAGSEDEILLRGPRVLSASGQRSVVCLWGEDTRYTGRKNGYHGGVSLAEVVVPMSVLVPLGMNLPGWQPAVPPQPEWWDLSLPFGEEANGSRVADQAAASLAAVKPARAQSRKPAAAEGQGALFDLGVPAPAPLEPSRTHWVDGLLACDTYAAQRRLAARVALPDEQMRRLLCALEERGGKLSRTAVAQRLAVPELRLAGMLAAARRVLNVDQMAVMELDEAAGTVELNLNLLMKQFGLSSVER</sequence>
<evidence type="ECO:0000259" key="3">
    <source>
        <dbReference type="Pfam" id="PF25863"/>
    </source>
</evidence>
<dbReference type="Proteomes" id="UP000015455">
    <property type="component" value="Unassembled WGS sequence"/>
</dbReference>
<organism evidence="4 5">
    <name type="scientific">Thauera terpenica 58Eu</name>
    <dbReference type="NCBI Taxonomy" id="1348657"/>
    <lineage>
        <taxon>Bacteria</taxon>
        <taxon>Pseudomonadati</taxon>
        <taxon>Pseudomonadota</taxon>
        <taxon>Betaproteobacteria</taxon>
        <taxon>Rhodocyclales</taxon>
        <taxon>Zoogloeaceae</taxon>
        <taxon>Thauera</taxon>
    </lineage>
</organism>
<dbReference type="PATRIC" id="fig|1348657.5.peg.2571"/>
<comment type="caution">
    <text evidence="4">The sequence shown here is derived from an EMBL/GenBank/DDBJ whole genome shotgun (WGS) entry which is preliminary data.</text>
</comment>
<feature type="domain" description="Alkaline phosphatase-like protein PglZ N-terminal" evidence="2">
    <location>
        <begin position="14"/>
        <end position="111"/>
    </location>
</feature>